<gene>
    <name evidence="6" type="primary">ssuD_5</name>
    <name evidence="6" type="ORF">NRB56_32050</name>
</gene>
<dbReference type="Gene3D" id="3.20.20.30">
    <property type="entry name" value="Luciferase-like domain"/>
    <property type="match status" value="1"/>
</dbReference>
<dbReference type="SUPFAM" id="SSF51679">
    <property type="entry name" value="Bacterial luciferase-like"/>
    <property type="match status" value="1"/>
</dbReference>
<evidence type="ECO:0000313" key="7">
    <source>
        <dbReference type="Proteomes" id="UP000431401"/>
    </source>
</evidence>
<dbReference type="GO" id="GO:0046306">
    <property type="term" value="P:alkanesulfonate catabolic process"/>
    <property type="evidence" value="ECO:0007669"/>
    <property type="project" value="TreeGrafter"/>
</dbReference>
<dbReference type="NCBIfam" id="TIGR03621">
    <property type="entry name" value="F420_MSMEG_2516"/>
    <property type="match status" value="1"/>
</dbReference>
<organism evidence="6 7">
    <name type="scientific">Nocardia aurantia</name>
    <dbReference type="NCBI Taxonomy" id="2585199"/>
    <lineage>
        <taxon>Bacteria</taxon>
        <taxon>Bacillati</taxon>
        <taxon>Actinomycetota</taxon>
        <taxon>Actinomycetes</taxon>
        <taxon>Mycobacteriales</taxon>
        <taxon>Nocardiaceae</taxon>
        <taxon>Nocardia</taxon>
    </lineage>
</organism>
<evidence type="ECO:0000313" key="6">
    <source>
        <dbReference type="EMBL" id="MQY27622.1"/>
    </source>
</evidence>
<evidence type="ECO:0000256" key="4">
    <source>
        <dbReference type="ARBA" id="ARBA00023033"/>
    </source>
</evidence>
<keyword evidence="3 6" id="KW-0560">Oxidoreductase</keyword>
<keyword evidence="4 6" id="KW-0503">Monooxygenase</keyword>
<evidence type="ECO:0000259" key="5">
    <source>
        <dbReference type="Pfam" id="PF00296"/>
    </source>
</evidence>
<dbReference type="GO" id="GO:0008726">
    <property type="term" value="F:alkanesulfonate monooxygenase activity"/>
    <property type="evidence" value="ECO:0007669"/>
    <property type="project" value="UniProtKB-EC"/>
</dbReference>
<dbReference type="EMBL" id="WEGI01000006">
    <property type="protein sequence ID" value="MQY27622.1"/>
    <property type="molecule type" value="Genomic_DNA"/>
</dbReference>
<keyword evidence="7" id="KW-1185">Reference proteome</keyword>
<protein>
    <submittedName>
        <fullName evidence="6">Alkanesulfonate monooxygenase</fullName>
        <ecNumber evidence="6">1.14.14.5</ecNumber>
    </submittedName>
</protein>
<name>A0A7K0DQI2_9NOCA</name>
<proteinExistence type="predicted"/>
<reference evidence="6 7" key="1">
    <citation type="submission" date="2019-10" db="EMBL/GenBank/DDBJ databases">
        <title>Nocardia macrotermitis sp. nov. and Nocardia aurantia sp. nov., isolated from the gut of fungus growing-termite Macrotermes natalensis.</title>
        <authorList>
            <person name="Benndorf R."/>
            <person name="Schwitalla J."/>
            <person name="Martin K."/>
            <person name="De Beer W."/>
            <person name="Kaster A.-K."/>
            <person name="Vollmers J."/>
            <person name="Poulsen M."/>
            <person name="Beemelmanns C."/>
        </authorList>
    </citation>
    <scope>NUCLEOTIDE SEQUENCE [LARGE SCALE GENOMIC DNA]</scope>
    <source>
        <strain evidence="6 7">RB56</strain>
    </source>
</reference>
<dbReference type="Proteomes" id="UP000431401">
    <property type="component" value="Unassembled WGS sequence"/>
</dbReference>
<dbReference type="InterPro" id="IPR019923">
    <property type="entry name" value="Lucif-like_OxRdtase_MSMEG_2516"/>
</dbReference>
<dbReference type="InterPro" id="IPR011251">
    <property type="entry name" value="Luciferase-like_dom"/>
</dbReference>
<keyword evidence="2" id="KW-0288">FMN</keyword>
<dbReference type="AlphaFoldDB" id="A0A7K0DQI2"/>
<dbReference type="RefSeq" id="WP_153342807.1">
    <property type="nucleotide sequence ID" value="NZ_WEGI01000006.1"/>
</dbReference>
<dbReference type="InterPro" id="IPR036661">
    <property type="entry name" value="Luciferase-like_sf"/>
</dbReference>
<dbReference type="Pfam" id="PF00296">
    <property type="entry name" value="Bac_luciferase"/>
    <property type="match status" value="1"/>
</dbReference>
<dbReference type="InterPro" id="IPR050172">
    <property type="entry name" value="SsuD_RutA_monooxygenase"/>
</dbReference>
<keyword evidence="1" id="KW-0285">Flavoprotein</keyword>
<evidence type="ECO:0000256" key="3">
    <source>
        <dbReference type="ARBA" id="ARBA00023002"/>
    </source>
</evidence>
<evidence type="ECO:0000256" key="1">
    <source>
        <dbReference type="ARBA" id="ARBA00022630"/>
    </source>
</evidence>
<feature type="domain" description="Luciferase-like" evidence="5">
    <location>
        <begin position="5"/>
        <end position="259"/>
    </location>
</feature>
<dbReference type="PANTHER" id="PTHR42847:SF4">
    <property type="entry name" value="ALKANESULFONATE MONOOXYGENASE-RELATED"/>
    <property type="match status" value="1"/>
</dbReference>
<sequence length="320" mass="34610">MTRPFRFAVQATRATSATEWRDTAQQIEELGYSTLFLADHYLGRGPAAKEARWPPQHLAPIAAMAVAAAVTTTLRVGCRVFCADYHVPGVLMKEATTLDRLSDGRLEFGIGGGWSAPEYRAMGIPYESGAQRISKLEEVVELFKAHCSGEQLDLTGEHVTAQGYAGLPLPVQRPHPPIMIGGSRRRVLSLAGREADIASISNVPFDAVDAAGRTPQQEAVRRLDFVRAAAGDRFGEIDIESSPFFTTITTDPAAALSGLATMLRTPADGLADHPNVLAGTVEEVVDQLLERREMYGANYITVQQTEYAAFAPVVELLTGK</sequence>
<accession>A0A7K0DQI2</accession>
<dbReference type="PANTHER" id="PTHR42847">
    <property type="entry name" value="ALKANESULFONATE MONOOXYGENASE"/>
    <property type="match status" value="1"/>
</dbReference>
<evidence type="ECO:0000256" key="2">
    <source>
        <dbReference type="ARBA" id="ARBA00022643"/>
    </source>
</evidence>
<dbReference type="EC" id="1.14.14.5" evidence="6"/>
<dbReference type="OrthoDB" id="4288123at2"/>
<comment type="caution">
    <text evidence="6">The sequence shown here is derived from an EMBL/GenBank/DDBJ whole genome shotgun (WGS) entry which is preliminary data.</text>
</comment>